<dbReference type="AlphaFoldDB" id="A0A8J4WW82"/>
<accession>A0A8J4WW82</accession>
<name>A0A8J4WW82_CLAMG</name>
<dbReference type="EMBL" id="QNUK01000428">
    <property type="protein sequence ID" value="KAF5893552.1"/>
    <property type="molecule type" value="Genomic_DNA"/>
</dbReference>
<feature type="region of interest" description="Disordered" evidence="1">
    <location>
        <begin position="34"/>
        <end position="54"/>
    </location>
</feature>
<evidence type="ECO:0000256" key="1">
    <source>
        <dbReference type="SAM" id="MobiDB-lite"/>
    </source>
</evidence>
<feature type="compositionally biased region" description="Basic and acidic residues" evidence="1">
    <location>
        <begin position="38"/>
        <end position="54"/>
    </location>
</feature>
<gene>
    <name evidence="2" type="primary">caiA</name>
    <name evidence="2" type="ORF">DAT39_016753</name>
</gene>
<protein>
    <submittedName>
        <fullName evidence="2">Crotonobetainyl-CoA reductase</fullName>
    </submittedName>
</protein>
<evidence type="ECO:0000313" key="3">
    <source>
        <dbReference type="Proteomes" id="UP000727407"/>
    </source>
</evidence>
<evidence type="ECO:0000313" key="2">
    <source>
        <dbReference type="EMBL" id="KAF5893552.1"/>
    </source>
</evidence>
<reference evidence="2" key="1">
    <citation type="submission" date="2020-07" db="EMBL/GenBank/DDBJ databases">
        <title>Clarias magur genome sequencing, assembly and annotation.</title>
        <authorList>
            <person name="Kushwaha B."/>
            <person name="Kumar R."/>
            <person name="Das P."/>
            <person name="Joshi C.G."/>
            <person name="Kumar D."/>
            <person name="Nagpure N.S."/>
            <person name="Pandey M."/>
            <person name="Agarwal S."/>
            <person name="Srivastava S."/>
            <person name="Singh M."/>
            <person name="Sahoo L."/>
            <person name="Jayasankar P."/>
            <person name="Meher P.K."/>
            <person name="Koringa P.G."/>
            <person name="Iquebal M.A."/>
            <person name="Das S.P."/>
            <person name="Bit A."/>
            <person name="Patnaik S."/>
            <person name="Patel N."/>
            <person name="Shah T.M."/>
            <person name="Hinsu A."/>
            <person name="Jena J.K."/>
        </authorList>
    </citation>
    <scope>NUCLEOTIDE SEQUENCE</scope>
    <source>
        <strain evidence="2">CIFAMagur01</strain>
        <tissue evidence="2">Testis</tissue>
    </source>
</reference>
<keyword evidence="3" id="KW-1185">Reference proteome</keyword>
<proteinExistence type="predicted"/>
<organism evidence="2 3">
    <name type="scientific">Clarias magur</name>
    <name type="common">Asian catfish</name>
    <name type="synonym">Macropteronotus magur</name>
    <dbReference type="NCBI Taxonomy" id="1594786"/>
    <lineage>
        <taxon>Eukaryota</taxon>
        <taxon>Metazoa</taxon>
        <taxon>Chordata</taxon>
        <taxon>Craniata</taxon>
        <taxon>Vertebrata</taxon>
        <taxon>Euteleostomi</taxon>
        <taxon>Actinopterygii</taxon>
        <taxon>Neopterygii</taxon>
        <taxon>Teleostei</taxon>
        <taxon>Ostariophysi</taxon>
        <taxon>Siluriformes</taxon>
        <taxon>Clariidae</taxon>
        <taxon>Clarias</taxon>
    </lineage>
</organism>
<comment type="caution">
    <text evidence="2">The sequence shown here is derived from an EMBL/GenBank/DDBJ whole genome shotgun (WGS) entry which is preliminary data.</text>
</comment>
<dbReference type="Proteomes" id="UP000727407">
    <property type="component" value="Unassembled WGS sequence"/>
</dbReference>
<sequence length="54" mass="5975">MGITQPAEVDIETRPECSQNWEQVFVECDTTGFWQERGISKDGDGQKGADGGRD</sequence>